<evidence type="ECO:0000313" key="3">
    <source>
        <dbReference type="EMBL" id="TYJ54806.1"/>
    </source>
</evidence>
<comment type="caution">
    <text evidence="3">The sequence shown here is derived from an EMBL/GenBank/DDBJ whole genome shotgun (WGS) entry which is preliminary data.</text>
</comment>
<accession>A0A5D3AY65</accession>
<sequence length="290" mass="30907">MSTVIDDVDGRIGYVGTSWSTNHTDDSFTEDYYDGTLSVFDTMFQGIYGVVVDSGDIQYYSGYSKNSSLQQLLYASSGLEEGDHTLKISNENSRNVDEYPTYIWLDIDAVSVNGELKSATTISTSSSSGSETATSSEVSSLSSSVATSAAVSSATISQTASASDQVTSISSSSIYRQETSSKTLSSLKTSSPTSPLSSTSVNMAQSFDPLQSTGTPATQYISTTSGNQPGTTAASDEGSTTHKTTTVAVSATVIAVALIVIITISGLWFWKRRRRRLQAEEEDYLQPAWQ</sequence>
<proteinExistence type="predicted"/>
<keyword evidence="2" id="KW-1133">Transmembrane helix</keyword>
<dbReference type="AlphaFoldDB" id="A0A5D3AY65"/>
<feature type="compositionally biased region" description="Low complexity" evidence="1">
    <location>
        <begin position="181"/>
        <end position="200"/>
    </location>
</feature>
<evidence type="ECO:0000256" key="1">
    <source>
        <dbReference type="SAM" id="MobiDB-lite"/>
    </source>
</evidence>
<feature type="region of interest" description="Disordered" evidence="1">
    <location>
        <begin position="181"/>
        <end position="242"/>
    </location>
</feature>
<dbReference type="Proteomes" id="UP000322245">
    <property type="component" value="Unassembled WGS sequence"/>
</dbReference>
<feature type="transmembrane region" description="Helical" evidence="2">
    <location>
        <begin position="247"/>
        <end position="270"/>
    </location>
</feature>
<evidence type="ECO:0000256" key="2">
    <source>
        <dbReference type="SAM" id="Phobius"/>
    </source>
</evidence>
<keyword evidence="4" id="KW-1185">Reference proteome</keyword>
<dbReference type="CDD" id="cd12087">
    <property type="entry name" value="TM_EGFR-like"/>
    <property type="match status" value="1"/>
</dbReference>
<dbReference type="Gene3D" id="2.60.120.260">
    <property type="entry name" value="Galactose-binding domain-like"/>
    <property type="match status" value="1"/>
</dbReference>
<keyword evidence="2" id="KW-0472">Membrane</keyword>
<feature type="compositionally biased region" description="Polar residues" evidence="1">
    <location>
        <begin position="201"/>
        <end position="242"/>
    </location>
</feature>
<protein>
    <submittedName>
        <fullName evidence="3">Uncharacterized protein</fullName>
    </submittedName>
</protein>
<reference evidence="3 4" key="1">
    <citation type="submission" date="2017-05" db="EMBL/GenBank/DDBJ databases">
        <title>The Genome Sequence of Tsuchiyaea wingfieldii DSM 27421.</title>
        <authorList>
            <person name="Cuomo C."/>
            <person name="Passer A."/>
            <person name="Billmyre B."/>
            <person name="Heitman J."/>
        </authorList>
    </citation>
    <scope>NUCLEOTIDE SEQUENCE [LARGE SCALE GENOMIC DNA]</scope>
    <source>
        <strain evidence="3 4">DSM 27421</strain>
    </source>
</reference>
<keyword evidence="2" id="KW-0812">Transmembrane</keyword>
<evidence type="ECO:0000313" key="4">
    <source>
        <dbReference type="Proteomes" id="UP000322245"/>
    </source>
</evidence>
<organism evidence="3 4">
    <name type="scientific">Cryptococcus floricola</name>
    <dbReference type="NCBI Taxonomy" id="2591691"/>
    <lineage>
        <taxon>Eukaryota</taxon>
        <taxon>Fungi</taxon>
        <taxon>Dikarya</taxon>
        <taxon>Basidiomycota</taxon>
        <taxon>Agaricomycotina</taxon>
        <taxon>Tremellomycetes</taxon>
        <taxon>Tremellales</taxon>
        <taxon>Cryptococcaceae</taxon>
        <taxon>Cryptococcus</taxon>
    </lineage>
</organism>
<name>A0A5D3AY65_9TREE</name>
<dbReference type="EMBL" id="NIDF01000053">
    <property type="protein sequence ID" value="TYJ54806.1"/>
    <property type="molecule type" value="Genomic_DNA"/>
</dbReference>
<gene>
    <name evidence="3" type="ORF">B9479_004565</name>
</gene>